<protein>
    <submittedName>
        <fullName evidence="1">Uncharacterized protein</fullName>
    </submittedName>
</protein>
<dbReference type="Proteomes" id="UP000240978">
    <property type="component" value="Unassembled WGS sequence"/>
</dbReference>
<proteinExistence type="predicted"/>
<accession>A0A2P8FQX5</accession>
<dbReference type="EMBL" id="PYGK01000016">
    <property type="protein sequence ID" value="PSL24093.1"/>
    <property type="molecule type" value="Genomic_DNA"/>
</dbReference>
<dbReference type="AlphaFoldDB" id="A0A2P8FQX5"/>
<name>A0A2P8FQX5_9BACT</name>
<dbReference type="RefSeq" id="WP_106605176.1">
    <property type="nucleotide sequence ID" value="NZ_PYGK01000016.1"/>
</dbReference>
<evidence type="ECO:0000313" key="1">
    <source>
        <dbReference type="EMBL" id="PSL24093.1"/>
    </source>
</evidence>
<organism evidence="1 2">
    <name type="scientific">Chitinophaga ginsengisoli</name>
    <dbReference type="NCBI Taxonomy" id="363837"/>
    <lineage>
        <taxon>Bacteria</taxon>
        <taxon>Pseudomonadati</taxon>
        <taxon>Bacteroidota</taxon>
        <taxon>Chitinophagia</taxon>
        <taxon>Chitinophagales</taxon>
        <taxon>Chitinophagaceae</taxon>
        <taxon>Chitinophaga</taxon>
    </lineage>
</organism>
<comment type="caution">
    <text evidence="1">The sequence shown here is derived from an EMBL/GenBank/DDBJ whole genome shotgun (WGS) entry which is preliminary data.</text>
</comment>
<dbReference type="OrthoDB" id="654228at2"/>
<sequence length="187" mass="21336">MFIQSLPRCAFFICFLFSLENGLGQVKQEIPAELIFLTDILSKPLPDIKNNIKTPIRNLDIPSPTFRLYETGFFLLKKTDSLQLFGSSIQKIMVSIGIDSTVYRVFVTISKNDTFLKIASEKLGTESGKWSYESSFGSSKDDPSEDRHHVWNIGSYIIGISDTNDYYRTPVDDKDRYVLTVRRNVSL</sequence>
<reference evidence="1 2" key="1">
    <citation type="submission" date="2018-03" db="EMBL/GenBank/DDBJ databases">
        <title>Genomic Encyclopedia of Archaeal and Bacterial Type Strains, Phase II (KMG-II): from individual species to whole genera.</title>
        <authorList>
            <person name="Goeker M."/>
        </authorList>
    </citation>
    <scope>NUCLEOTIDE SEQUENCE [LARGE SCALE GENOMIC DNA]</scope>
    <source>
        <strain evidence="1 2">DSM 18107</strain>
    </source>
</reference>
<keyword evidence="2" id="KW-1185">Reference proteome</keyword>
<evidence type="ECO:0000313" key="2">
    <source>
        <dbReference type="Proteomes" id="UP000240978"/>
    </source>
</evidence>
<gene>
    <name evidence="1" type="ORF">CLV42_11679</name>
</gene>